<evidence type="ECO:0000256" key="1">
    <source>
        <dbReference type="ARBA" id="ARBA00022833"/>
    </source>
</evidence>
<dbReference type="AlphaFoldDB" id="A0A195B3T0"/>
<dbReference type="GO" id="GO:0003735">
    <property type="term" value="F:structural constituent of ribosome"/>
    <property type="evidence" value="ECO:0007669"/>
    <property type="project" value="InterPro"/>
</dbReference>
<keyword evidence="2 6" id="KW-0689">Ribosomal protein</keyword>
<dbReference type="EMBL" id="KQ976625">
    <property type="protein sequence ID" value="KYM78930.1"/>
    <property type="molecule type" value="Genomic_DNA"/>
</dbReference>
<dbReference type="Gene3D" id="6.20.50.150">
    <property type="match status" value="1"/>
</dbReference>
<dbReference type="GO" id="GO:1990904">
    <property type="term" value="C:ribonucleoprotein complex"/>
    <property type="evidence" value="ECO:0007669"/>
    <property type="project" value="UniProtKB-KW"/>
</dbReference>
<evidence type="ECO:0000256" key="4">
    <source>
        <dbReference type="SAM" id="Phobius"/>
    </source>
</evidence>
<keyword evidence="1" id="KW-0862">Zinc</keyword>
<evidence type="ECO:0000259" key="5">
    <source>
        <dbReference type="SMART" id="SM01402"/>
    </source>
</evidence>
<keyword evidence="3" id="KW-0687">Ribonucleoprotein</keyword>
<feature type="transmembrane region" description="Helical" evidence="4">
    <location>
        <begin position="110"/>
        <end position="128"/>
    </location>
</feature>
<keyword evidence="4" id="KW-1133">Transmembrane helix</keyword>
<dbReference type="SUPFAM" id="SSF57829">
    <property type="entry name" value="Zn-binding ribosomal proteins"/>
    <property type="match status" value="1"/>
</dbReference>
<dbReference type="GO" id="GO:0006412">
    <property type="term" value="P:translation"/>
    <property type="evidence" value="ECO:0007669"/>
    <property type="project" value="InterPro"/>
</dbReference>
<dbReference type="InterPro" id="IPR002906">
    <property type="entry name" value="Ribosomal_eS31"/>
</dbReference>
<evidence type="ECO:0000313" key="7">
    <source>
        <dbReference type="Proteomes" id="UP000078540"/>
    </source>
</evidence>
<sequence length="192" mass="22169">MNSDHFSIFVIINSMARFVNFFFALYCLSFFPEQLFHSIVHTWWGANPNLLLSIYRFIIRTSFKYASLIFALNNNQALINLPLNTSLKSFQSGPSRSAATSGSFSYLHNYFPTFLLCLFFCTCGLIKAKCLSRPLSRRFRTPFVDENGKIHRLRRECPMEQCGAGVFMAAMEDRHYCGKCAYTLVFNKPEEK</sequence>
<feature type="transmembrane region" description="Helical" evidence="4">
    <location>
        <begin position="6"/>
        <end position="28"/>
    </location>
</feature>
<keyword evidence="4" id="KW-0812">Transmembrane</keyword>
<dbReference type="InterPro" id="IPR011332">
    <property type="entry name" value="Ribosomal_zn-bd"/>
</dbReference>
<dbReference type="SMART" id="SM01402">
    <property type="entry name" value="Ribosomal_S27"/>
    <property type="match status" value="1"/>
</dbReference>
<organism evidence="6 7">
    <name type="scientific">Atta colombica</name>
    <dbReference type="NCBI Taxonomy" id="520822"/>
    <lineage>
        <taxon>Eukaryota</taxon>
        <taxon>Metazoa</taxon>
        <taxon>Ecdysozoa</taxon>
        <taxon>Arthropoda</taxon>
        <taxon>Hexapoda</taxon>
        <taxon>Insecta</taxon>
        <taxon>Pterygota</taxon>
        <taxon>Neoptera</taxon>
        <taxon>Endopterygota</taxon>
        <taxon>Hymenoptera</taxon>
        <taxon>Apocrita</taxon>
        <taxon>Aculeata</taxon>
        <taxon>Formicoidea</taxon>
        <taxon>Formicidae</taxon>
        <taxon>Myrmicinae</taxon>
        <taxon>Atta</taxon>
    </lineage>
</organism>
<gene>
    <name evidence="6" type="ORF">ALC53_10484</name>
</gene>
<keyword evidence="4" id="KW-0472">Membrane</keyword>
<accession>A0A195B3T0</accession>
<proteinExistence type="predicted"/>
<evidence type="ECO:0000256" key="2">
    <source>
        <dbReference type="ARBA" id="ARBA00022980"/>
    </source>
</evidence>
<name>A0A195B3T0_9HYME</name>
<evidence type="ECO:0000313" key="6">
    <source>
        <dbReference type="EMBL" id="KYM78930.1"/>
    </source>
</evidence>
<protein>
    <submittedName>
        <fullName evidence="6">Ubiquitin-40S ribosomal protein S27a</fullName>
    </submittedName>
</protein>
<dbReference type="STRING" id="520822.A0A195B3T0"/>
<dbReference type="GO" id="GO:0005840">
    <property type="term" value="C:ribosome"/>
    <property type="evidence" value="ECO:0007669"/>
    <property type="project" value="UniProtKB-KW"/>
</dbReference>
<dbReference type="Proteomes" id="UP000078540">
    <property type="component" value="Unassembled WGS sequence"/>
</dbReference>
<dbReference type="InterPro" id="IPR038582">
    <property type="entry name" value="Ribosomal_eS31_euk-type_sf"/>
</dbReference>
<evidence type="ECO:0000256" key="3">
    <source>
        <dbReference type="ARBA" id="ARBA00023274"/>
    </source>
</evidence>
<keyword evidence="7" id="KW-1185">Reference proteome</keyword>
<feature type="domain" description="Small ribosomal subunit protein eS31" evidence="5">
    <location>
        <begin position="138"/>
        <end position="183"/>
    </location>
</feature>
<reference evidence="6 7" key="1">
    <citation type="submission" date="2015-09" db="EMBL/GenBank/DDBJ databases">
        <title>Atta colombica WGS genome.</title>
        <authorList>
            <person name="Nygaard S."/>
            <person name="Hu H."/>
            <person name="Boomsma J."/>
            <person name="Zhang G."/>
        </authorList>
    </citation>
    <scope>NUCLEOTIDE SEQUENCE [LARGE SCALE GENOMIC DNA]</scope>
    <source>
        <strain evidence="6">Treedump-2</strain>
        <tissue evidence="6">Whole body</tissue>
    </source>
</reference>
<dbReference type="Pfam" id="PF01599">
    <property type="entry name" value="Ribosomal_S27"/>
    <property type="match status" value="1"/>
</dbReference>